<dbReference type="InterPro" id="IPR013230">
    <property type="entry name" value="Peptidase_M15A_C"/>
</dbReference>
<evidence type="ECO:0000259" key="2">
    <source>
        <dbReference type="Pfam" id="PF08291"/>
    </source>
</evidence>
<dbReference type="KEGG" id="emt:CPZ25_013805"/>
<dbReference type="InterPro" id="IPR009045">
    <property type="entry name" value="Zn_M74/Hedgehog-like"/>
</dbReference>
<dbReference type="InterPro" id="IPR002477">
    <property type="entry name" value="Peptidoglycan-bd-like"/>
</dbReference>
<dbReference type="AlphaFoldDB" id="A0A4P9C9T9"/>
<dbReference type="SUPFAM" id="SSF55166">
    <property type="entry name" value="Hedgehog/DD-peptidase"/>
    <property type="match status" value="1"/>
</dbReference>
<dbReference type="Gene3D" id="1.10.101.10">
    <property type="entry name" value="PGBD-like superfamily/PGBD"/>
    <property type="match status" value="1"/>
</dbReference>
<dbReference type="EMBL" id="CP029487">
    <property type="protein sequence ID" value="QCT72358.1"/>
    <property type="molecule type" value="Genomic_DNA"/>
</dbReference>
<gene>
    <name evidence="3" type="ORF">CPZ25_013805</name>
</gene>
<dbReference type="InterPro" id="IPR036366">
    <property type="entry name" value="PGBDSf"/>
</dbReference>
<sequence>MTILEVQRILSHLGYDPGEHDGLDGPNTQAAVRAFQRKTGIETDGIVGPVTRGHLAEAYKDSRASEHFAMCEYQCDCGGMYCAGFPELMEEALLAQVENLRNCLGRPVIITSGVRCTQRNREVGGIEHSKHKIGCAADLYCPGVHYSEVAAIARDLGLGVIEYPEQLFVHVEV</sequence>
<feature type="domain" description="Peptidase M15A C-terminal" evidence="2">
    <location>
        <begin position="90"/>
        <end position="171"/>
    </location>
</feature>
<name>A0A4P9C9T9_EUBML</name>
<feature type="domain" description="Peptidoglycan binding-like" evidence="1">
    <location>
        <begin position="4"/>
        <end position="54"/>
    </location>
</feature>
<dbReference type="SUPFAM" id="SSF47090">
    <property type="entry name" value="PGBD-like"/>
    <property type="match status" value="1"/>
</dbReference>
<proteinExistence type="predicted"/>
<reference evidence="3 4" key="1">
    <citation type="submission" date="2018-05" db="EMBL/GenBank/DDBJ databases">
        <title>Genome comparison of Eubacterium sp.</title>
        <authorList>
            <person name="Feng Y."/>
            <person name="Sanchez-Andrea I."/>
            <person name="Stams A.J.M."/>
            <person name="De Vos W.M."/>
        </authorList>
    </citation>
    <scope>NUCLEOTIDE SEQUENCE [LARGE SCALE GENOMIC DNA]</scope>
    <source>
        <strain evidence="3 4">YI</strain>
    </source>
</reference>
<dbReference type="Gene3D" id="3.30.1380.10">
    <property type="match status" value="1"/>
</dbReference>
<evidence type="ECO:0000313" key="4">
    <source>
        <dbReference type="Proteomes" id="UP000218387"/>
    </source>
</evidence>
<organism evidence="3 4">
    <name type="scientific">Eubacterium maltosivorans</name>
    <dbReference type="NCBI Taxonomy" id="2041044"/>
    <lineage>
        <taxon>Bacteria</taxon>
        <taxon>Bacillati</taxon>
        <taxon>Bacillota</taxon>
        <taxon>Clostridia</taxon>
        <taxon>Eubacteriales</taxon>
        <taxon>Eubacteriaceae</taxon>
        <taxon>Eubacterium</taxon>
    </lineage>
</organism>
<dbReference type="InterPro" id="IPR036365">
    <property type="entry name" value="PGBD-like_sf"/>
</dbReference>
<evidence type="ECO:0000313" key="3">
    <source>
        <dbReference type="EMBL" id="QCT72358.1"/>
    </source>
</evidence>
<dbReference type="Proteomes" id="UP000218387">
    <property type="component" value="Chromosome"/>
</dbReference>
<evidence type="ECO:0000259" key="1">
    <source>
        <dbReference type="Pfam" id="PF01471"/>
    </source>
</evidence>
<dbReference type="Pfam" id="PF08291">
    <property type="entry name" value="Peptidase_M15_3"/>
    <property type="match status" value="1"/>
</dbReference>
<accession>A0A4P9C9T9</accession>
<keyword evidence="4" id="KW-1185">Reference proteome</keyword>
<dbReference type="RefSeq" id="WP_096918868.1">
    <property type="nucleotide sequence ID" value="NZ_CP029487.1"/>
</dbReference>
<protein>
    <submittedName>
        <fullName evidence="3">DUF882 domain-containing protein</fullName>
    </submittedName>
</protein>
<dbReference type="Pfam" id="PF01471">
    <property type="entry name" value="PG_binding_1"/>
    <property type="match status" value="1"/>
</dbReference>